<evidence type="ECO:0000313" key="1">
    <source>
        <dbReference type="EMBL" id="MBX53709.1"/>
    </source>
</evidence>
<dbReference type="EMBL" id="GGEC01073225">
    <property type="protein sequence ID" value="MBX53709.1"/>
    <property type="molecule type" value="Transcribed_RNA"/>
</dbReference>
<organism evidence="1">
    <name type="scientific">Rhizophora mucronata</name>
    <name type="common">Asiatic mangrove</name>
    <dbReference type="NCBI Taxonomy" id="61149"/>
    <lineage>
        <taxon>Eukaryota</taxon>
        <taxon>Viridiplantae</taxon>
        <taxon>Streptophyta</taxon>
        <taxon>Embryophyta</taxon>
        <taxon>Tracheophyta</taxon>
        <taxon>Spermatophyta</taxon>
        <taxon>Magnoliopsida</taxon>
        <taxon>eudicotyledons</taxon>
        <taxon>Gunneridae</taxon>
        <taxon>Pentapetalae</taxon>
        <taxon>rosids</taxon>
        <taxon>fabids</taxon>
        <taxon>Malpighiales</taxon>
        <taxon>Rhizophoraceae</taxon>
        <taxon>Rhizophora</taxon>
    </lineage>
</organism>
<protein>
    <submittedName>
        <fullName evidence="1">Uncharacterized protein</fullName>
    </submittedName>
</protein>
<sequence length="39" mass="4834">MHHISKHEMYICLHAYINGYLHASRNYSYFIYNINCKFH</sequence>
<name>A0A2P2PGC3_RHIMU</name>
<reference evidence="1" key="1">
    <citation type="submission" date="2018-02" db="EMBL/GenBank/DDBJ databases">
        <title>Rhizophora mucronata_Transcriptome.</title>
        <authorList>
            <person name="Meera S.P."/>
            <person name="Sreeshan A."/>
            <person name="Augustine A."/>
        </authorList>
    </citation>
    <scope>NUCLEOTIDE SEQUENCE</scope>
    <source>
        <tissue evidence="1">Leaf</tissue>
    </source>
</reference>
<dbReference type="AlphaFoldDB" id="A0A2P2PGC3"/>
<proteinExistence type="predicted"/>
<accession>A0A2P2PGC3</accession>